<evidence type="ECO:0000313" key="1">
    <source>
        <dbReference type="EMBL" id="AWI32651.1"/>
    </source>
</evidence>
<reference evidence="1 2" key="1">
    <citation type="submission" date="2018-05" db="EMBL/GenBank/DDBJ databases">
        <title>Complete genome sequence of sponge-derived Streptomyces sp. HNM0039.</title>
        <authorList>
            <person name="Huang X."/>
            <person name="Zhou S."/>
        </authorList>
    </citation>
    <scope>NUCLEOTIDE SEQUENCE [LARGE SCALE GENOMIC DNA]</scope>
    <source>
        <strain evidence="1 2">HNM0039</strain>
    </source>
</reference>
<sequence>MLHADALRYDLARRLRGTVEADGTVETRRIRAVVTVIAVRAGLVRVTIRRHDRARPPLTVEMPVEGIDVGAVAAAARAVARRPWQARIAALGPLLHVPFRKDQE</sequence>
<gene>
    <name evidence="1" type="ORF">DDW44_30495</name>
</gene>
<proteinExistence type="predicted"/>
<accession>A0A2S1T209</accession>
<dbReference type="KEGG" id="stir:DDW44_30495"/>
<dbReference type="AlphaFoldDB" id="A0A2S1T209"/>
<name>A0A2S1T209_9ACTN</name>
<dbReference type="Proteomes" id="UP000244900">
    <property type="component" value="Chromosome"/>
</dbReference>
<evidence type="ECO:0000313" key="2">
    <source>
        <dbReference type="Proteomes" id="UP000244900"/>
    </source>
</evidence>
<dbReference type="EMBL" id="CP029188">
    <property type="protein sequence ID" value="AWI32651.1"/>
    <property type="molecule type" value="Genomic_DNA"/>
</dbReference>
<protein>
    <submittedName>
        <fullName evidence="1">Uncharacterized protein</fullName>
    </submittedName>
</protein>
<organism evidence="1 2">
    <name type="scientific">Streptomyces tirandamycinicus</name>
    <dbReference type="NCBI Taxonomy" id="2174846"/>
    <lineage>
        <taxon>Bacteria</taxon>
        <taxon>Bacillati</taxon>
        <taxon>Actinomycetota</taxon>
        <taxon>Actinomycetes</taxon>
        <taxon>Kitasatosporales</taxon>
        <taxon>Streptomycetaceae</taxon>
        <taxon>Streptomyces</taxon>
    </lineage>
</organism>
<keyword evidence="2" id="KW-1185">Reference proteome</keyword>